<dbReference type="AlphaFoldDB" id="A0AAP0K325"/>
<organism evidence="2 3">
    <name type="scientific">Stephania japonica</name>
    <dbReference type="NCBI Taxonomy" id="461633"/>
    <lineage>
        <taxon>Eukaryota</taxon>
        <taxon>Viridiplantae</taxon>
        <taxon>Streptophyta</taxon>
        <taxon>Embryophyta</taxon>
        <taxon>Tracheophyta</taxon>
        <taxon>Spermatophyta</taxon>
        <taxon>Magnoliopsida</taxon>
        <taxon>Ranunculales</taxon>
        <taxon>Menispermaceae</taxon>
        <taxon>Menispermoideae</taxon>
        <taxon>Cissampelideae</taxon>
        <taxon>Stephania</taxon>
    </lineage>
</organism>
<protein>
    <submittedName>
        <fullName evidence="2">Uncharacterized protein</fullName>
    </submittedName>
</protein>
<keyword evidence="3" id="KW-1185">Reference proteome</keyword>
<reference evidence="2 3" key="1">
    <citation type="submission" date="2024-01" db="EMBL/GenBank/DDBJ databases">
        <title>Genome assemblies of Stephania.</title>
        <authorList>
            <person name="Yang L."/>
        </authorList>
    </citation>
    <scope>NUCLEOTIDE SEQUENCE [LARGE SCALE GENOMIC DNA]</scope>
    <source>
        <strain evidence="2">QJT</strain>
        <tissue evidence="2">Leaf</tissue>
    </source>
</reference>
<proteinExistence type="predicted"/>
<dbReference type="Proteomes" id="UP001417504">
    <property type="component" value="Unassembled WGS sequence"/>
</dbReference>
<evidence type="ECO:0000313" key="2">
    <source>
        <dbReference type="EMBL" id="KAK9144409.1"/>
    </source>
</evidence>
<gene>
    <name evidence="2" type="ORF">Sjap_004312</name>
</gene>
<feature type="chain" id="PRO_5042982095" evidence="1">
    <location>
        <begin position="21"/>
        <end position="80"/>
    </location>
</feature>
<evidence type="ECO:0000313" key="3">
    <source>
        <dbReference type="Proteomes" id="UP001417504"/>
    </source>
</evidence>
<sequence>MEKSFLKLCFLVLLVLNSLGLPSFVAGARKELLFPTGQACDAGDEPCKFWCPRCPPICIHNVCWSCGVDICPPEDVPNHT</sequence>
<accession>A0AAP0K325</accession>
<comment type="caution">
    <text evidence="2">The sequence shown here is derived from an EMBL/GenBank/DDBJ whole genome shotgun (WGS) entry which is preliminary data.</text>
</comment>
<dbReference type="EMBL" id="JBBNAE010000002">
    <property type="protein sequence ID" value="KAK9144409.1"/>
    <property type="molecule type" value="Genomic_DNA"/>
</dbReference>
<name>A0AAP0K325_9MAGN</name>
<keyword evidence="1" id="KW-0732">Signal</keyword>
<evidence type="ECO:0000256" key="1">
    <source>
        <dbReference type="SAM" id="SignalP"/>
    </source>
</evidence>
<feature type="signal peptide" evidence="1">
    <location>
        <begin position="1"/>
        <end position="20"/>
    </location>
</feature>